<gene>
    <name evidence="2" type="ORF">NW766_004403</name>
</gene>
<dbReference type="InterPro" id="IPR050475">
    <property type="entry name" value="Prenyltransferase_related"/>
</dbReference>
<evidence type="ECO:0000256" key="1">
    <source>
        <dbReference type="SAM" id="MobiDB-lite"/>
    </source>
</evidence>
<dbReference type="Proteomes" id="UP001152130">
    <property type="component" value="Unassembled WGS sequence"/>
</dbReference>
<sequence length="243" mass="26510">MTMTVPRSEDKTARRPKNAHGSPMVAASDTRIPGWSLSYAIKVFWAFVKSDIFTFSTPGILFGMTGALSTGELFDGPRSHPIDVFGRLQKVILSNIFTIIIFNFANQRSPASILEDSINKPWRPIPAGMITPEQTRRAALVVAPIALAYNYSMGVGVEGLLMQVLTFYYNDLCGSDEVVRDGIIAVAYAVVNTMSLKLCIGPENIVSPQPQDAAAGDRGLANPHPHSLLRALLEYALREVLES</sequence>
<evidence type="ECO:0000313" key="3">
    <source>
        <dbReference type="Proteomes" id="UP001152130"/>
    </source>
</evidence>
<accession>A0A9W8PTD5</accession>
<evidence type="ECO:0000313" key="2">
    <source>
        <dbReference type="EMBL" id="KAJ4016212.1"/>
    </source>
</evidence>
<proteinExistence type="predicted"/>
<feature type="region of interest" description="Disordered" evidence="1">
    <location>
        <begin position="1"/>
        <end position="27"/>
    </location>
</feature>
<comment type="caution">
    <text evidence="2">The sequence shown here is derived from an EMBL/GenBank/DDBJ whole genome shotgun (WGS) entry which is preliminary data.</text>
</comment>
<reference evidence="2" key="1">
    <citation type="submission" date="2022-10" db="EMBL/GenBank/DDBJ databases">
        <title>Fusarium specimens isolated from Avocado Roots.</title>
        <authorList>
            <person name="Stajich J."/>
            <person name="Roper C."/>
            <person name="Heimlech-Rivalta G."/>
        </authorList>
    </citation>
    <scope>NUCLEOTIDE SEQUENCE</scope>
    <source>
        <strain evidence="2">CF00143</strain>
    </source>
</reference>
<organism evidence="2 3">
    <name type="scientific">Fusarium irregulare</name>
    <dbReference type="NCBI Taxonomy" id="2494466"/>
    <lineage>
        <taxon>Eukaryota</taxon>
        <taxon>Fungi</taxon>
        <taxon>Dikarya</taxon>
        <taxon>Ascomycota</taxon>
        <taxon>Pezizomycotina</taxon>
        <taxon>Sordariomycetes</taxon>
        <taxon>Hypocreomycetidae</taxon>
        <taxon>Hypocreales</taxon>
        <taxon>Nectriaceae</taxon>
        <taxon>Fusarium</taxon>
        <taxon>Fusarium incarnatum-equiseti species complex</taxon>
    </lineage>
</organism>
<dbReference type="AlphaFoldDB" id="A0A9W8PTD5"/>
<dbReference type="PANTHER" id="PTHR42723">
    <property type="entry name" value="CHLOROPHYLL SYNTHASE"/>
    <property type="match status" value="1"/>
</dbReference>
<dbReference type="PANTHER" id="PTHR42723:SF1">
    <property type="entry name" value="CHLOROPHYLL SYNTHASE, CHLOROPLASTIC"/>
    <property type="match status" value="1"/>
</dbReference>
<protein>
    <submittedName>
        <fullName evidence="2">Uncharacterized protein</fullName>
    </submittedName>
</protein>
<name>A0A9W8PTD5_9HYPO</name>
<keyword evidence="3" id="KW-1185">Reference proteome</keyword>
<dbReference type="EMBL" id="JAPDHF010000006">
    <property type="protein sequence ID" value="KAJ4016212.1"/>
    <property type="molecule type" value="Genomic_DNA"/>
</dbReference>